<comment type="caution">
    <text evidence="4">The sequence shown here is derived from an EMBL/GenBank/DDBJ whole genome shotgun (WGS) entry which is preliminary data.</text>
</comment>
<dbReference type="RefSeq" id="XP_040734561.1">
    <property type="nucleotide sequence ID" value="XM_040878601.1"/>
</dbReference>
<dbReference type="Gene3D" id="3.40.50.1820">
    <property type="entry name" value="alpha/beta hydrolase"/>
    <property type="match status" value="1"/>
</dbReference>
<dbReference type="InterPro" id="IPR029058">
    <property type="entry name" value="AB_hydrolase_fold"/>
</dbReference>
<dbReference type="OrthoDB" id="4218248at2759"/>
<dbReference type="AlphaFoldDB" id="A0A364L2M0"/>
<proteinExistence type="inferred from homology"/>
<dbReference type="SMART" id="SM00855">
    <property type="entry name" value="PGAM"/>
    <property type="match status" value="1"/>
</dbReference>
<dbReference type="InterPro" id="IPR029033">
    <property type="entry name" value="His_PPase_superfam"/>
</dbReference>
<dbReference type="GO" id="GO:0052689">
    <property type="term" value="F:carboxylic ester hydrolase activity"/>
    <property type="evidence" value="ECO:0007669"/>
    <property type="project" value="TreeGrafter"/>
</dbReference>
<sequence length="737" mass="80603">MTTTTNIGTVHVIRHAEGVHNTANDKTIPDPELSFKGLQQARDLHDTFPCKQNVGMILTSPLRRTLQTAIEGFSDIIDHTAYLLGKCVNSIANGVPLVLDPDLQAHSARPCDTGSDIAALQEFFREVSFQKLDKYWHVKQGVYAPDEESLQKRAHHVRQRLIEQFSGLAQFSKGQNNHRRDIVVVSHGGFLTLLMQDKVAALPVVQAASSNSSYPIISTKSGPVKGTGSPYRDNVTVYRGIPYAAPPTGSLRWKAPSAAAPWNETLSATTFAPQCAQPVSSAGIFSNGLNTTSEDCLYLNIWTPTYSADELSSLSEKKLPVYFWIFGGRFEGGSGDVKTYDGSGLAIKDIVVVTINYRLGSFGFLAHPDLSAESGHNASGNYGIQDQQFALQWVADSIAAFGGNPDQITVGGQSAGSASSLDMMWSPLSRDLIAGVISESGARGPKDPNTGGLATSYRTKDTAEAQGVSFLETLNVTSVAELREVPVETLIDYGNESDDSVFTEDNYLSAIISNPPLWRPVIDGYVLTHTYGEALRSGDHGDVPILTGGNKDEGDIGVATISSYNSTYSTVFQNFSSEFFATYPAYNDTQVADVSDELGRDMSRIGTWQWSAAWAAGGAKSNVYVYYWTHAPPIGMDNVYHGSELWYVFNNIPYADYEANITWTEEDLEIEATMSEYWANFIRTGDPNGGDLTYWAPTVAANQSIMWLGDSWGSNYLSQTTARFDFITSWFQVLHEW</sequence>
<dbReference type="InterPro" id="IPR019826">
    <property type="entry name" value="Carboxylesterase_B_AS"/>
</dbReference>
<accession>A0A364L2M0</accession>
<dbReference type="PANTHER" id="PTHR43918">
    <property type="entry name" value="ACETYLCHOLINESTERASE"/>
    <property type="match status" value="1"/>
</dbReference>
<dbReference type="InterPro" id="IPR002018">
    <property type="entry name" value="CarbesteraseB"/>
</dbReference>
<keyword evidence="2" id="KW-0378">Hydrolase</keyword>
<evidence type="ECO:0000256" key="2">
    <source>
        <dbReference type="ARBA" id="ARBA00022801"/>
    </source>
</evidence>
<protein>
    <recommendedName>
        <fullName evidence="3">Carboxylesterase type B domain-containing protein</fullName>
    </recommendedName>
</protein>
<evidence type="ECO:0000259" key="3">
    <source>
        <dbReference type="Pfam" id="PF00135"/>
    </source>
</evidence>
<dbReference type="Gene3D" id="3.40.50.1240">
    <property type="entry name" value="Phosphoglycerate mutase-like"/>
    <property type="match status" value="1"/>
</dbReference>
<name>A0A364L2M0_TALAM</name>
<dbReference type="Pfam" id="PF00300">
    <property type="entry name" value="His_Phos_1"/>
    <property type="match status" value="1"/>
</dbReference>
<dbReference type="InterPro" id="IPR050654">
    <property type="entry name" value="AChE-related_enzymes"/>
</dbReference>
<dbReference type="PANTHER" id="PTHR43918:SF4">
    <property type="entry name" value="CARBOXYLIC ESTER HYDROLASE"/>
    <property type="match status" value="1"/>
</dbReference>
<dbReference type="InterPro" id="IPR019819">
    <property type="entry name" value="Carboxylesterase_B_CS"/>
</dbReference>
<dbReference type="PROSITE" id="PS00941">
    <property type="entry name" value="CARBOXYLESTERASE_B_2"/>
    <property type="match status" value="1"/>
</dbReference>
<evidence type="ECO:0000256" key="1">
    <source>
        <dbReference type="ARBA" id="ARBA00005964"/>
    </source>
</evidence>
<dbReference type="SUPFAM" id="SSF53254">
    <property type="entry name" value="Phosphoglycerate mutase-like"/>
    <property type="match status" value="1"/>
</dbReference>
<feature type="domain" description="Carboxylesterase type B" evidence="3">
    <location>
        <begin position="215"/>
        <end position="710"/>
    </location>
</feature>
<reference evidence="4 5" key="1">
    <citation type="journal article" date="2017" name="Biotechnol. Biofuels">
        <title>Differential beta-glucosidase expression as a function of carbon source availability in Talaromyces amestolkiae: a genomic and proteomic approach.</title>
        <authorList>
            <person name="de Eugenio L.I."/>
            <person name="Mendez-Liter J.A."/>
            <person name="Nieto-Dominguez M."/>
            <person name="Alonso L."/>
            <person name="Gil-Munoz J."/>
            <person name="Barriuso J."/>
            <person name="Prieto A."/>
            <person name="Martinez M.J."/>
        </authorList>
    </citation>
    <scope>NUCLEOTIDE SEQUENCE [LARGE SCALE GENOMIC DNA]</scope>
    <source>
        <strain evidence="4 5">CIB</strain>
    </source>
</reference>
<dbReference type="STRING" id="1196081.A0A364L2M0"/>
<dbReference type="Proteomes" id="UP000249363">
    <property type="component" value="Unassembled WGS sequence"/>
</dbReference>
<dbReference type="PROSITE" id="PS00122">
    <property type="entry name" value="CARBOXYLESTERASE_B_1"/>
    <property type="match status" value="1"/>
</dbReference>
<comment type="similarity">
    <text evidence="1">Belongs to the type-B carboxylesterase/lipase family.</text>
</comment>
<organism evidence="4 5">
    <name type="scientific">Talaromyces amestolkiae</name>
    <dbReference type="NCBI Taxonomy" id="1196081"/>
    <lineage>
        <taxon>Eukaryota</taxon>
        <taxon>Fungi</taxon>
        <taxon>Dikarya</taxon>
        <taxon>Ascomycota</taxon>
        <taxon>Pezizomycotina</taxon>
        <taxon>Eurotiomycetes</taxon>
        <taxon>Eurotiomycetidae</taxon>
        <taxon>Eurotiales</taxon>
        <taxon>Trichocomaceae</taxon>
        <taxon>Talaromyces</taxon>
        <taxon>Talaromyces sect. Talaromyces</taxon>
    </lineage>
</organism>
<gene>
    <name evidence="4" type="ORF">BHQ10_006057</name>
</gene>
<dbReference type="Pfam" id="PF00135">
    <property type="entry name" value="COesterase"/>
    <property type="match status" value="1"/>
</dbReference>
<evidence type="ECO:0000313" key="4">
    <source>
        <dbReference type="EMBL" id="RAO70045.1"/>
    </source>
</evidence>
<dbReference type="CDD" id="cd07067">
    <property type="entry name" value="HP_PGM_like"/>
    <property type="match status" value="1"/>
</dbReference>
<dbReference type="EMBL" id="MIKG01000011">
    <property type="protein sequence ID" value="RAO70045.1"/>
    <property type="molecule type" value="Genomic_DNA"/>
</dbReference>
<dbReference type="InterPro" id="IPR013078">
    <property type="entry name" value="His_Pase_superF_clade-1"/>
</dbReference>
<keyword evidence="5" id="KW-1185">Reference proteome</keyword>
<dbReference type="GeneID" id="63795273"/>
<dbReference type="SUPFAM" id="SSF53474">
    <property type="entry name" value="alpha/beta-Hydrolases"/>
    <property type="match status" value="1"/>
</dbReference>
<evidence type="ECO:0000313" key="5">
    <source>
        <dbReference type="Proteomes" id="UP000249363"/>
    </source>
</evidence>